<dbReference type="eggNOG" id="COG1721">
    <property type="taxonomic scope" value="Bacteria"/>
</dbReference>
<evidence type="ECO:0000313" key="3">
    <source>
        <dbReference type="Proteomes" id="UP000002415"/>
    </source>
</evidence>
<feature type="transmembrane region" description="Helical" evidence="1">
    <location>
        <begin position="20"/>
        <end position="38"/>
    </location>
</feature>
<evidence type="ECO:0000313" key="2">
    <source>
        <dbReference type="EMBL" id="ABS61204.1"/>
    </source>
</evidence>
<dbReference type="Proteomes" id="UP000002415">
    <property type="component" value="Chromosome"/>
</dbReference>
<dbReference type="HOGENOM" id="CLU_666904_0_0_0"/>
<dbReference type="PANTHER" id="PTHR34351">
    <property type="entry name" value="SLR1927 PROTEIN-RELATED"/>
    <property type="match status" value="1"/>
</dbReference>
<keyword evidence="1" id="KW-0472">Membrane</keyword>
<keyword evidence="1" id="KW-1133">Transmembrane helix</keyword>
<evidence type="ECO:0000256" key="1">
    <source>
        <dbReference type="SAM" id="Phobius"/>
    </source>
</evidence>
<organism evidence="2 3">
    <name type="scientific">Fervidobacterium nodosum (strain ATCC 35602 / DSM 5306 / Rt17-B1)</name>
    <dbReference type="NCBI Taxonomy" id="381764"/>
    <lineage>
        <taxon>Bacteria</taxon>
        <taxon>Thermotogati</taxon>
        <taxon>Thermotogota</taxon>
        <taxon>Thermotogae</taxon>
        <taxon>Thermotogales</taxon>
        <taxon>Fervidobacteriaceae</taxon>
        <taxon>Fervidobacterium</taxon>
    </lineage>
</organism>
<dbReference type="EMBL" id="CP000771">
    <property type="protein sequence ID" value="ABS61204.1"/>
    <property type="molecule type" value="Genomic_DNA"/>
</dbReference>
<sequence length="432" mass="50134">MISFNNFFLQGAGLTKRYWVKLNPIVYIVFGGLLFANFLIYNKYIWLLDIAAAGFVWHYLNLLNTAKRVAVNVKARARVFANEPFELSIELISKNRSSVTIEVIPPVIIKKEPVFITLQPDKREVVTFTTAFGTRGIKKLGAYSVRIKSFTELFSIYITEEINSDVRVLPNLEEADASVERILEMLPVLKSKYKLAEDISYIKNIREYQNEPMNRIHWKQSARMDKLMVKEYEYSGTAKNYIVLDLNLPGGIYSKEAWRYIHKKYQEESIKAVAGLVKHFSERHEKTNLFISHSKGIYDITDSDYVFFFDYLSEVEGAIDNNNSTTELLEHIIEGVQPTDTVLVISMFLTKEEVEKLIRLRSRCGRVLVLLMPYGYREATTKKFKSYFDVPVEIRELYKFARTLEEENIIIQIWHENTSLVEGLLKISGSEM</sequence>
<protein>
    <submittedName>
        <fullName evidence="2">Uncharacterized protein</fullName>
    </submittedName>
</protein>
<accession>A7HMS1</accession>
<name>A7HMS1_FERNB</name>
<keyword evidence="3" id="KW-1185">Reference proteome</keyword>
<dbReference type="AlphaFoldDB" id="A7HMS1"/>
<dbReference type="STRING" id="381764.Fnod_1357"/>
<dbReference type="KEGG" id="fno:Fnod_1357"/>
<reference evidence="2 3" key="2">
    <citation type="journal article" date="2009" name="Proc. Natl. Acad. Sci. U.S.A.">
        <title>On the chimeric nature, thermophilic origin, and phylogenetic placement of the Thermotogales.</title>
        <authorList>
            <person name="Zhaxybayeva O."/>
            <person name="Swithers K.S."/>
            <person name="Lapierre P."/>
            <person name="Fournier G.P."/>
            <person name="Bickhart D.M."/>
            <person name="DeBoy R.T."/>
            <person name="Nelson K.E."/>
            <person name="Nesbo C.L."/>
            <person name="Doolittle W.F."/>
            <person name="Gogarten J.P."/>
            <person name="Noll K.M."/>
        </authorList>
    </citation>
    <scope>NUCLEOTIDE SEQUENCE [LARGE SCALE GENOMIC DNA]</scope>
    <source>
        <strain evidence="3">ATCC 35602 / DSM 5306 / Rt17-B1</strain>
    </source>
</reference>
<dbReference type="PANTHER" id="PTHR34351:SF1">
    <property type="entry name" value="SLR1927 PROTEIN"/>
    <property type="match status" value="1"/>
</dbReference>
<gene>
    <name evidence="2" type="ordered locus">Fnod_1357</name>
</gene>
<proteinExistence type="predicted"/>
<reference evidence="2 3" key="1">
    <citation type="submission" date="2007-07" db="EMBL/GenBank/DDBJ databases">
        <title>Complete sequence of Fervidobacterium nodosum Rt17-B1.</title>
        <authorList>
            <consortium name="US DOE Joint Genome Institute"/>
            <person name="Copeland A."/>
            <person name="Lucas S."/>
            <person name="Lapidus A."/>
            <person name="Barry K."/>
            <person name="Glavina del Rio T."/>
            <person name="Dalin E."/>
            <person name="Tice H."/>
            <person name="Pitluck S."/>
            <person name="Saunders E."/>
            <person name="Brettin T."/>
            <person name="Bruce D."/>
            <person name="Detter J.C."/>
            <person name="Han C."/>
            <person name="Schmutz J."/>
            <person name="Larimer F."/>
            <person name="Land M."/>
            <person name="Hauser L."/>
            <person name="Kyrpides N."/>
            <person name="Mikhailova N."/>
            <person name="Nelson K."/>
            <person name="Gogarten J.P."/>
            <person name="Noll K."/>
            <person name="Richardson P."/>
        </authorList>
    </citation>
    <scope>NUCLEOTIDE SEQUENCE [LARGE SCALE GENOMIC DNA]</scope>
    <source>
        <strain evidence="3">ATCC 35602 / DSM 5306 / Rt17-B1</strain>
    </source>
</reference>
<keyword evidence="1" id="KW-0812">Transmembrane</keyword>